<keyword evidence="3" id="KW-1185">Reference proteome</keyword>
<dbReference type="InterPro" id="IPR011049">
    <property type="entry name" value="Serralysin-like_metalloprot_C"/>
</dbReference>
<dbReference type="Pfam" id="PF15013">
    <property type="entry name" value="CCSMST1"/>
    <property type="match status" value="1"/>
</dbReference>
<name>A0A2B4SRK1_STYPI</name>
<evidence type="ECO:0000313" key="2">
    <source>
        <dbReference type="EMBL" id="PFX31218.1"/>
    </source>
</evidence>
<protein>
    <submittedName>
        <fullName evidence="2">Uncharacterized protein</fullName>
    </submittedName>
</protein>
<dbReference type="Gene3D" id="2.150.10.10">
    <property type="entry name" value="Serralysin-like metalloprotease, C-terminal"/>
    <property type="match status" value="1"/>
</dbReference>
<keyword evidence="1" id="KW-0812">Transmembrane</keyword>
<dbReference type="AlphaFoldDB" id="A0A2B4SRK1"/>
<keyword evidence="1" id="KW-0472">Membrane</keyword>
<proteinExistence type="predicted"/>
<dbReference type="SUPFAM" id="SSF101967">
    <property type="entry name" value="Adhesin YadA, collagen-binding domain"/>
    <property type="match status" value="1"/>
</dbReference>
<gene>
    <name evidence="2" type="ORF">AWC38_SpisGene4017</name>
</gene>
<comment type="caution">
    <text evidence="2">The sequence shown here is derived from an EMBL/GenBank/DDBJ whole genome shotgun (WGS) entry which is preliminary data.</text>
</comment>
<dbReference type="InterPro" id="IPR029160">
    <property type="entry name" value="UQCC4"/>
</dbReference>
<keyword evidence="1" id="KW-1133">Transmembrane helix</keyword>
<organism evidence="2 3">
    <name type="scientific">Stylophora pistillata</name>
    <name type="common">Smooth cauliflower coral</name>
    <dbReference type="NCBI Taxonomy" id="50429"/>
    <lineage>
        <taxon>Eukaryota</taxon>
        <taxon>Metazoa</taxon>
        <taxon>Cnidaria</taxon>
        <taxon>Anthozoa</taxon>
        <taxon>Hexacorallia</taxon>
        <taxon>Scleractinia</taxon>
        <taxon>Astrocoeniina</taxon>
        <taxon>Pocilloporidae</taxon>
        <taxon>Stylophora</taxon>
    </lineage>
</organism>
<dbReference type="Pfam" id="PF21300">
    <property type="entry name" value="LbR_Ice_bind"/>
    <property type="match status" value="1"/>
</dbReference>
<reference evidence="3" key="1">
    <citation type="journal article" date="2017" name="bioRxiv">
        <title>Comparative analysis of the genomes of Stylophora pistillata and Acropora digitifera provides evidence for extensive differences between species of corals.</title>
        <authorList>
            <person name="Voolstra C.R."/>
            <person name="Li Y."/>
            <person name="Liew Y.J."/>
            <person name="Baumgarten S."/>
            <person name="Zoccola D."/>
            <person name="Flot J.-F."/>
            <person name="Tambutte S."/>
            <person name="Allemand D."/>
            <person name="Aranda M."/>
        </authorList>
    </citation>
    <scope>NUCLEOTIDE SEQUENCE [LARGE SCALE GENOMIC DNA]</scope>
</reference>
<feature type="transmembrane region" description="Helical" evidence="1">
    <location>
        <begin position="174"/>
        <end position="193"/>
    </location>
</feature>
<sequence length="219" mass="23567">MTCRGVVAIGLRHGNDKTVVGSDETVVGSEETVVGSEETVVGSDETVVGSDQTVVGSDETVVGSLVAKVLGLHDRCLGSDIMAALSRCTVRSLKTKRCLISSLGGSHLPKRSREVTLVLSLGSLQVAQRTYCSPVKETSEEDLKNRPIRFSTSRARSMTVGQTLGERKKSTSMVTVYVSLTIMVILTYIIFFLPPNKQDEEALDILNSSMVANEQDKGQ</sequence>
<dbReference type="OrthoDB" id="5978976at2759"/>
<evidence type="ECO:0000256" key="1">
    <source>
        <dbReference type="SAM" id="Phobius"/>
    </source>
</evidence>
<accession>A0A2B4SRK1</accession>
<dbReference type="Proteomes" id="UP000225706">
    <property type="component" value="Unassembled WGS sequence"/>
</dbReference>
<evidence type="ECO:0000313" key="3">
    <source>
        <dbReference type="Proteomes" id="UP000225706"/>
    </source>
</evidence>
<dbReference type="InterPro" id="IPR048518">
    <property type="entry name" value="IBP_b_roll"/>
</dbReference>
<dbReference type="EMBL" id="LSMT01000039">
    <property type="protein sequence ID" value="PFX31218.1"/>
    <property type="molecule type" value="Genomic_DNA"/>
</dbReference>